<protein>
    <recommendedName>
        <fullName evidence="2 7">Co-chaperone protein HscB</fullName>
    </recommendedName>
    <alternativeName>
        <fullName evidence="6 7">Hsc20</fullName>
    </alternativeName>
</protein>
<dbReference type="GO" id="GO:1990230">
    <property type="term" value="C:iron-sulfur cluster transfer complex"/>
    <property type="evidence" value="ECO:0007669"/>
    <property type="project" value="TreeGrafter"/>
</dbReference>
<evidence type="ECO:0000256" key="4">
    <source>
        <dbReference type="ARBA" id="ARBA00025596"/>
    </source>
</evidence>
<dbReference type="GO" id="GO:0051087">
    <property type="term" value="F:protein-folding chaperone binding"/>
    <property type="evidence" value="ECO:0007669"/>
    <property type="project" value="InterPro"/>
</dbReference>
<sequence length="172" mass="19911">MNYFDLFGLPVDFQVDGSLLTVRYRELQKQCHPDNFATASERDRLLAVQQAARINDGYQTLKDPLRRAEYLLAQQGLDLAGEQHTMHDTEFLMQQMMLREELEEIAEQGDAAEDALSAFEQRVAHMHAQRMQQLSDALAQQQWYVAADTVRKLKFLAKLRQEVERLEDNLLG</sequence>
<dbReference type="PANTHER" id="PTHR14021">
    <property type="entry name" value="IRON-SULFUR CLUSTER CO-CHAPERONE PROTEIN HSCB"/>
    <property type="match status" value="1"/>
</dbReference>
<comment type="function">
    <text evidence="4 7">Co-chaperone involved in the maturation of iron-sulfur cluster-containing proteins. Seems to help targeting proteins to be folded toward HscA.</text>
</comment>
<comment type="similarity">
    <text evidence="1 7">Belongs to the HscB family.</text>
</comment>
<dbReference type="PANTHER" id="PTHR14021:SF15">
    <property type="entry name" value="IRON-SULFUR CLUSTER CO-CHAPERONE PROTEIN HSCB"/>
    <property type="match status" value="1"/>
</dbReference>
<accession>A0A8I1WA26</accession>
<organism evidence="9 10">
    <name type="scientific">Plesiomonas shigelloides</name>
    <name type="common">Aeromonas shigelloides</name>
    <dbReference type="NCBI Taxonomy" id="703"/>
    <lineage>
        <taxon>Bacteria</taxon>
        <taxon>Pseudomonadati</taxon>
        <taxon>Pseudomonadota</taxon>
        <taxon>Gammaproteobacteria</taxon>
        <taxon>Enterobacterales</taxon>
        <taxon>Enterobacteriaceae</taxon>
        <taxon>Plesiomonas</taxon>
    </lineage>
</organism>
<evidence type="ECO:0000256" key="7">
    <source>
        <dbReference type="HAMAP-Rule" id="MF_00682"/>
    </source>
</evidence>
<dbReference type="GO" id="GO:0006457">
    <property type="term" value="P:protein folding"/>
    <property type="evidence" value="ECO:0007669"/>
    <property type="project" value="UniProtKB-UniRule"/>
</dbReference>
<dbReference type="GO" id="GO:0044571">
    <property type="term" value="P:[2Fe-2S] cluster assembly"/>
    <property type="evidence" value="ECO:0007669"/>
    <property type="project" value="InterPro"/>
</dbReference>
<evidence type="ECO:0000256" key="3">
    <source>
        <dbReference type="ARBA" id="ARBA00023186"/>
    </source>
</evidence>
<evidence type="ECO:0000256" key="5">
    <source>
        <dbReference type="ARBA" id="ARBA00025986"/>
    </source>
</evidence>
<dbReference type="Gene3D" id="1.10.287.110">
    <property type="entry name" value="DnaJ domain"/>
    <property type="match status" value="1"/>
</dbReference>
<dbReference type="SMART" id="SM00271">
    <property type="entry name" value="DnaJ"/>
    <property type="match status" value="1"/>
</dbReference>
<dbReference type="SUPFAM" id="SSF47144">
    <property type="entry name" value="HSC20 (HSCB), C-terminal oligomerisation domain"/>
    <property type="match status" value="1"/>
</dbReference>
<feature type="domain" description="J" evidence="8">
    <location>
        <begin position="2"/>
        <end position="74"/>
    </location>
</feature>
<dbReference type="CDD" id="cd06257">
    <property type="entry name" value="DnaJ"/>
    <property type="match status" value="1"/>
</dbReference>
<dbReference type="InterPro" id="IPR009073">
    <property type="entry name" value="HscB_oligo_C"/>
</dbReference>
<evidence type="ECO:0000256" key="1">
    <source>
        <dbReference type="ARBA" id="ARBA00010476"/>
    </source>
</evidence>
<name>A0A8I1WA26_PLESH</name>
<dbReference type="InterPro" id="IPR001623">
    <property type="entry name" value="DnaJ_domain"/>
</dbReference>
<dbReference type="SUPFAM" id="SSF46565">
    <property type="entry name" value="Chaperone J-domain"/>
    <property type="match status" value="1"/>
</dbReference>
<evidence type="ECO:0000259" key="8">
    <source>
        <dbReference type="PROSITE" id="PS50076"/>
    </source>
</evidence>
<dbReference type="GO" id="GO:0051259">
    <property type="term" value="P:protein complex oligomerization"/>
    <property type="evidence" value="ECO:0007669"/>
    <property type="project" value="InterPro"/>
</dbReference>
<proteinExistence type="inferred from homology"/>
<dbReference type="Gene3D" id="1.20.1280.20">
    <property type="entry name" value="HscB, C-terminal domain"/>
    <property type="match status" value="1"/>
</dbReference>
<evidence type="ECO:0000313" key="10">
    <source>
        <dbReference type="Proteomes" id="UP000664658"/>
    </source>
</evidence>
<dbReference type="NCBIfam" id="NF003449">
    <property type="entry name" value="PRK05014.1"/>
    <property type="match status" value="1"/>
</dbReference>
<dbReference type="InterPro" id="IPR004640">
    <property type="entry name" value="HscB"/>
</dbReference>
<evidence type="ECO:0000256" key="2">
    <source>
        <dbReference type="ARBA" id="ARBA00017570"/>
    </source>
</evidence>
<dbReference type="HAMAP" id="MF_00682">
    <property type="entry name" value="HscB"/>
    <property type="match status" value="1"/>
</dbReference>
<dbReference type="PROSITE" id="PS50076">
    <property type="entry name" value="DNAJ_2"/>
    <property type="match status" value="1"/>
</dbReference>
<dbReference type="AlphaFoldDB" id="A0A8I1WA26"/>
<dbReference type="RefSeq" id="WP_112865669.1">
    <property type="nucleotide sequence ID" value="NZ_CP050969.1"/>
</dbReference>
<comment type="caution">
    <text evidence="9">The sequence shown here is derived from an EMBL/GenBank/DDBJ whole genome shotgun (WGS) entry which is preliminary data.</text>
</comment>
<evidence type="ECO:0000313" key="9">
    <source>
        <dbReference type="EMBL" id="MBO1108905.1"/>
    </source>
</evidence>
<comment type="subunit">
    <text evidence="5 7">Interacts with HscA and stimulates its ATPase activity. Interacts with IscU.</text>
</comment>
<reference evidence="9" key="1">
    <citation type="submission" date="2021-03" db="EMBL/GenBank/DDBJ databases">
        <title>Plesiomonas shigelloides zfcc0051, isolated from zebrafish feces.</title>
        <authorList>
            <person name="Vanderhoek Z."/>
            <person name="Gaulke C."/>
        </authorList>
    </citation>
    <scope>NUCLEOTIDE SEQUENCE</scope>
    <source>
        <strain evidence="9">Zfcc0051</strain>
    </source>
</reference>
<dbReference type="InterPro" id="IPR036869">
    <property type="entry name" value="J_dom_sf"/>
</dbReference>
<gene>
    <name evidence="7 9" type="primary">hscB</name>
    <name evidence="9" type="ORF">J2R62_11900</name>
</gene>
<dbReference type="InterPro" id="IPR036386">
    <property type="entry name" value="HscB_C_sf"/>
</dbReference>
<dbReference type="GO" id="GO:0001671">
    <property type="term" value="F:ATPase activator activity"/>
    <property type="evidence" value="ECO:0007669"/>
    <property type="project" value="InterPro"/>
</dbReference>
<dbReference type="NCBIfam" id="TIGR00714">
    <property type="entry name" value="hscB"/>
    <property type="match status" value="1"/>
</dbReference>
<evidence type="ECO:0000256" key="6">
    <source>
        <dbReference type="ARBA" id="ARBA00030734"/>
    </source>
</evidence>
<dbReference type="Pfam" id="PF07743">
    <property type="entry name" value="HSCB_C"/>
    <property type="match status" value="1"/>
</dbReference>
<dbReference type="EMBL" id="JAFNAA010000012">
    <property type="protein sequence ID" value="MBO1108905.1"/>
    <property type="molecule type" value="Genomic_DNA"/>
</dbReference>
<dbReference type="Proteomes" id="UP000664658">
    <property type="component" value="Unassembled WGS sequence"/>
</dbReference>
<keyword evidence="3 7" id="KW-0143">Chaperone</keyword>